<dbReference type="Pfam" id="PF13086">
    <property type="entry name" value="AAA_11"/>
    <property type="match status" value="1"/>
</dbReference>
<keyword evidence="4" id="KW-0067">ATP-binding</keyword>
<evidence type="ECO:0000256" key="5">
    <source>
        <dbReference type="SAM" id="Coils"/>
    </source>
</evidence>
<dbReference type="InterPro" id="IPR041677">
    <property type="entry name" value="DNA2/NAM7_AAA_11"/>
</dbReference>
<evidence type="ECO:0000256" key="3">
    <source>
        <dbReference type="ARBA" id="ARBA00022806"/>
    </source>
</evidence>
<accession>A0A9Y1BK86</accession>
<gene>
    <name evidence="8" type="ORF">K9W45_11165</name>
</gene>
<organism evidence="8">
    <name type="scientific">Candidatus Heimdallarchaeum aukensis</name>
    <dbReference type="NCBI Taxonomy" id="2876573"/>
    <lineage>
        <taxon>Archaea</taxon>
        <taxon>Promethearchaeati</taxon>
        <taxon>Candidatus Heimdallarchaeota</taxon>
        <taxon>Candidatus Heimdallarchaeia (ex Rinke et al. 2021) (nom. nud.)</taxon>
        <taxon>Candidatus Heimdallarchaeales</taxon>
        <taxon>Candidatus Heimdallarchaeaceae</taxon>
        <taxon>Candidatus Heimdallarchaeum</taxon>
    </lineage>
</organism>
<name>A0A9Y1BK86_9ARCH</name>
<keyword evidence="5" id="KW-0175">Coiled coil</keyword>
<evidence type="ECO:0000259" key="6">
    <source>
        <dbReference type="Pfam" id="PF13086"/>
    </source>
</evidence>
<dbReference type="InterPro" id="IPR045055">
    <property type="entry name" value="DNA2/NAM7-like"/>
</dbReference>
<evidence type="ECO:0000256" key="1">
    <source>
        <dbReference type="ARBA" id="ARBA00022741"/>
    </source>
</evidence>
<dbReference type="AlphaFoldDB" id="A0A9Y1BK86"/>
<feature type="domain" description="DNA2/NAM7 helicase helicase" evidence="6">
    <location>
        <begin position="244"/>
        <end position="369"/>
    </location>
</feature>
<dbReference type="GO" id="GO:0004386">
    <property type="term" value="F:helicase activity"/>
    <property type="evidence" value="ECO:0007669"/>
    <property type="project" value="UniProtKB-KW"/>
</dbReference>
<dbReference type="EMBL" id="CP084166">
    <property type="protein sequence ID" value="UJG40387.1"/>
    <property type="molecule type" value="Genomic_DNA"/>
</dbReference>
<sequence>MSVLYYENLEEKLPEKVVESIMWSTLHGIKPYLEFIDRIVRSAIEERISIEIEKYDITELILEETEINKNIDKINEEVIADYKVLLKEKRLSRQLRKVIKLVEKGVGVLYRFVEPNNDMELENYDLIKERFLDADKVFPHRKLEYQHTIRVLDTYPPLDLLVLKKKDIKKSKQKMRIYQRANLYQYGVIKESLEQLLNRPLKHNRNLIRLFENVKHVRFGDVIPHKIKEDEWLFLTDKNRVGSQDQRKFVQIALGTPDLAILEGPPGSGKTTTICELIYQGLRRGLKILLVASTHVAVDNVLEKLMDENSPIYDEIKKVVLPVRIGKTDRISDLATMYQVDTYWESEKEKLKDKLRKLKNKTESQKMLLDLLDDKEKGTSDYMKRVFIKAANLVCGTTIGILRHPEIEKRKKDRKITSTKPYDLLILDEASKTTFQEFIVPALLAKKYIIVGDIRQLPPYVDEDGIISNIPSITDLESKFATLIHNLKEAQKRNLFPVKCILQISNDLKDNDLEIIEKFTINNVPFYYLKKEKKVDLYKLMGSSLLIGTKENLQKQESLLPLGINCVCEGNSSALVPLNESKTFVDFTIWKRKHNAISSLRQPINLRFYNDESLTEAIGWRLIRDFELRYVDNDRYWKQIETFIPEYWDEKRKRDFINRLFQIKRLAFPSIIELLQKGFQRSKKQKELDIGLIITDGLPKKILQERHVILKYQQRMHPEISAFPRNNFYNNEALRDLPEIEKNRVFEYPNYKNRTIWVDVRLNKEEQKEMKKNMNRNKKEAKVIIDELKDLLDWMSKNRKRDGKPWIIAILPFYKGQEKLIRKKLQSYFKSKRVRTFYCIEKNAIVELCAVDRFQGHEADIIFLSFVRNRSTGIGFLDTPNRLNVALTRAKYQLVIVGDKQYFEKFQKRSEILQKLAEETPLKAKYRI</sequence>
<reference evidence="8" key="1">
    <citation type="journal article" date="2022" name="Nat. Microbiol.">
        <title>Unique mobile elements and scalable gene flow at the prokaryote-eukaryote boundary revealed by circularized Asgard archaea genomes.</title>
        <authorList>
            <person name="Wu F."/>
            <person name="Speth D.R."/>
            <person name="Philosof A."/>
            <person name="Cremiere A."/>
            <person name="Narayanan A."/>
            <person name="Barco R.A."/>
            <person name="Connon S.A."/>
            <person name="Amend J.P."/>
            <person name="Antoshechkin I.A."/>
            <person name="Orphan V.J."/>
        </authorList>
    </citation>
    <scope>NUCLEOTIDE SEQUENCE</scope>
    <source>
        <strain evidence="8">PM71</strain>
    </source>
</reference>
<proteinExistence type="predicted"/>
<dbReference type="InterPro" id="IPR047187">
    <property type="entry name" value="SF1_C_Upf1"/>
</dbReference>
<dbReference type="Gene3D" id="3.40.50.300">
    <property type="entry name" value="P-loop containing nucleotide triphosphate hydrolases"/>
    <property type="match status" value="2"/>
</dbReference>
<evidence type="ECO:0000259" key="7">
    <source>
        <dbReference type="Pfam" id="PF13087"/>
    </source>
</evidence>
<dbReference type="PANTHER" id="PTHR10887">
    <property type="entry name" value="DNA2/NAM7 HELICASE FAMILY"/>
    <property type="match status" value="1"/>
</dbReference>
<dbReference type="InterPro" id="IPR027417">
    <property type="entry name" value="P-loop_NTPase"/>
</dbReference>
<keyword evidence="1" id="KW-0547">Nucleotide-binding</keyword>
<keyword evidence="2" id="KW-0378">Hydrolase</keyword>
<dbReference type="GO" id="GO:0016787">
    <property type="term" value="F:hydrolase activity"/>
    <property type="evidence" value="ECO:0007669"/>
    <property type="project" value="UniProtKB-KW"/>
</dbReference>
<feature type="coiled-coil region" evidence="5">
    <location>
        <begin position="764"/>
        <end position="791"/>
    </location>
</feature>
<feature type="domain" description="DNA2/NAM7 helicase-like C-terminal" evidence="7">
    <location>
        <begin position="704"/>
        <end position="900"/>
    </location>
</feature>
<dbReference type="FunFam" id="3.40.50.300:FF:000326">
    <property type="entry name" value="P-loop containing nucleoside triphosphate hydrolase"/>
    <property type="match status" value="1"/>
</dbReference>
<dbReference type="GO" id="GO:0005694">
    <property type="term" value="C:chromosome"/>
    <property type="evidence" value="ECO:0007669"/>
    <property type="project" value="UniProtKB-ARBA"/>
</dbReference>
<dbReference type="GO" id="GO:0005524">
    <property type="term" value="F:ATP binding"/>
    <property type="evidence" value="ECO:0007669"/>
    <property type="project" value="UniProtKB-KW"/>
</dbReference>
<dbReference type="Proteomes" id="UP001201020">
    <property type="component" value="Chromosome"/>
</dbReference>
<dbReference type="CDD" id="cd18808">
    <property type="entry name" value="SF1_C_Upf1"/>
    <property type="match status" value="1"/>
</dbReference>
<protein>
    <submittedName>
        <fullName evidence="8">AAA family ATPase</fullName>
    </submittedName>
</protein>
<evidence type="ECO:0000256" key="2">
    <source>
        <dbReference type="ARBA" id="ARBA00022801"/>
    </source>
</evidence>
<dbReference type="InterPro" id="IPR041679">
    <property type="entry name" value="DNA2/NAM7-like_C"/>
</dbReference>
<evidence type="ECO:0000256" key="4">
    <source>
        <dbReference type="ARBA" id="ARBA00022840"/>
    </source>
</evidence>
<keyword evidence="3" id="KW-0347">Helicase</keyword>
<dbReference type="Pfam" id="PF13087">
    <property type="entry name" value="AAA_12"/>
    <property type="match status" value="1"/>
</dbReference>
<dbReference type="PANTHER" id="PTHR10887:SF495">
    <property type="entry name" value="HELICASE SENATAXIN ISOFORM X1-RELATED"/>
    <property type="match status" value="1"/>
</dbReference>
<dbReference type="SUPFAM" id="SSF52540">
    <property type="entry name" value="P-loop containing nucleoside triphosphate hydrolases"/>
    <property type="match status" value="2"/>
</dbReference>
<evidence type="ECO:0000313" key="8">
    <source>
        <dbReference type="EMBL" id="UJG40387.1"/>
    </source>
</evidence>